<evidence type="ECO:0000313" key="3">
    <source>
        <dbReference type="EMBL" id="MEU7076092.1"/>
    </source>
</evidence>
<dbReference type="PRINTS" id="PR00359">
    <property type="entry name" value="BP450"/>
</dbReference>
<dbReference type="Gene3D" id="1.10.630.10">
    <property type="entry name" value="Cytochrome P450"/>
    <property type="match status" value="1"/>
</dbReference>
<organism evidence="3 4">
    <name type="scientific">Streptomyces narbonensis</name>
    <dbReference type="NCBI Taxonomy" id="67333"/>
    <lineage>
        <taxon>Bacteria</taxon>
        <taxon>Bacillati</taxon>
        <taxon>Actinomycetota</taxon>
        <taxon>Actinomycetes</taxon>
        <taxon>Kitasatosporales</taxon>
        <taxon>Streptomycetaceae</taxon>
        <taxon>Streptomyces</taxon>
    </lineage>
</organism>
<dbReference type="Proteomes" id="UP001551329">
    <property type="component" value="Unassembled WGS sequence"/>
</dbReference>
<evidence type="ECO:0000256" key="1">
    <source>
        <dbReference type="ARBA" id="ARBA00010617"/>
    </source>
</evidence>
<dbReference type="InterPro" id="IPR002397">
    <property type="entry name" value="Cyt_P450_B"/>
</dbReference>
<dbReference type="SUPFAM" id="SSF48264">
    <property type="entry name" value="Cytochrome P450"/>
    <property type="match status" value="1"/>
</dbReference>
<dbReference type="EMBL" id="JBEZAE010000063">
    <property type="protein sequence ID" value="MEU7076092.1"/>
    <property type="molecule type" value="Genomic_DNA"/>
</dbReference>
<protein>
    <submittedName>
        <fullName evidence="3">P450-derived glycosyltransferase activator</fullName>
    </submittedName>
</protein>
<dbReference type="NCBIfam" id="TIGR04515">
    <property type="entry name" value="P450_rel_GT_act"/>
    <property type="match status" value="1"/>
</dbReference>
<feature type="region of interest" description="Disordered" evidence="2">
    <location>
        <begin position="250"/>
        <end position="276"/>
    </location>
</feature>
<proteinExistence type="inferred from homology"/>
<reference evidence="3 4" key="1">
    <citation type="submission" date="2024-06" db="EMBL/GenBank/DDBJ databases">
        <title>The Natural Products Discovery Center: Release of the First 8490 Sequenced Strains for Exploring Actinobacteria Biosynthetic Diversity.</title>
        <authorList>
            <person name="Kalkreuter E."/>
            <person name="Kautsar S.A."/>
            <person name="Yang D."/>
            <person name="Bader C.D."/>
            <person name="Teijaro C.N."/>
            <person name="Fluegel L."/>
            <person name="Davis C.M."/>
            <person name="Simpson J.R."/>
            <person name="Lauterbach L."/>
            <person name="Steele A.D."/>
            <person name="Gui C."/>
            <person name="Meng S."/>
            <person name="Li G."/>
            <person name="Viehrig K."/>
            <person name="Ye F."/>
            <person name="Su P."/>
            <person name="Kiefer A.F."/>
            <person name="Nichols A."/>
            <person name="Cepeda A.J."/>
            <person name="Yan W."/>
            <person name="Fan B."/>
            <person name="Jiang Y."/>
            <person name="Adhikari A."/>
            <person name="Zheng C.-J."/>
            <person name="Schuster L."/>
            <person name="Cowan T.M."/>
            <person name="Smanski M.J."/>
            <person name="Chevrette M.G."/>
            <person name="De Carvalho L.P.S."/>
            <person name="Shen B."/>
        </authorList>
    </citation>
    <scope>NUCLEOTIDE SEQUENCE [LARGE SCALE GENOMIC DNA]</scope>
    <source>
        <strain evidence="3 4">NPDC045974</strain>
    </source>
</reference>
<sequence>MAEPTVTDDPAGALTQPPLGRTVSAVADPELGAHLLETRGIHWIHAANGDPYAAVLRGQADDPYPAYERVRARGVLSFSPTGSWVTADHAVAASVLCSTEFGVSGADGVPVPQQVLSYGEGCPLEQEQEQAPQAAGEVPGAGKHRAVVEEVHRETLEGLAPDPSASYAFELVGGFVRPAVTGAAAAVLGVPAGRRGEFAALVERLRPLSDSLLAPQSLRTVRAADGALAALTALLAEAGVSAATGGFDPSAPSSGLSVPSSGPTAPSSSLSAPSSGVAGRPDGALLSALGVTAAVQLTGNAVLALLAHPEQWRELCARPGLAAAAVEETLRYDPPVQLDARVARTETELAGRRLPAGAHVVVLTAATGRDPGVFTDPRRFDLARPDATAHLALHPAGPYGPVASLVRLQAEVALRTLAGRFPGLRQAGPVLRPRRAPVGRGPLSVPVGS</sequence>
<name>A0ABV3CMT3_9ACTN</name>
<evidence type="ECO:0000313" key="4">
    <source>
        <dbReference type="Proteomes" id="UP001551329"/>
    </source>
</evidence>
<evidence type="ECO:0000256" key="2">
    <source>
        <dbReference type="SAM" id="MobiDB-lite"/>
    </source>
</evidence>
<dbReference type="InterPro" id="IPR030958">
    <property type="entry name" value="P450-rel_GT_act"/>
</dbReference>
<dbReference type="PANTHER" id="PTHR46696:SF1">
    <property type="entry name" value="CYTOCHROME P450 YJIB-RELATED"/>
    <property type="match status" value="1"/>
</dbReference>
<dbReference type="CDD" id="cd11036">
    <property type="entry name" value="AknT-like"/>
    <property type="match status" value="1"/>
</dbReference>
<dbReference type="InterPro" id="IPR036396">
    <property type="entry name" value="Cyt_P450_sf"/>
</dbReference>
<dbReference type="Pfam" id="PF00067">
    <property type="entry name" value="p450"/>
    <property type="match status" value="1"/>
</dbReference>
<accession>A0ABV3CMT3</accession>
<dbReference type="RefSeq" id="WP_358478626.1">
    <property type="nucleotide sequence ID" value="NZ_JBEZAE010000063.1"/>
</dbReference>
<keyword evidence="4" id="KW-1185">Reference proteome</keyword>
<comment type="similarity">
    <text evidence="1">Belongs to the cytochrome P450 family.</text>
</comment>
<comment type="caution">
    <text evidence="3">The sequence shown here is derived from an EMBL/GenBank/DDBJ whole genome shotgun (WGS) entry which is preliminary data.</text>
</comment>
<dbReference type="InterPro" id="IPR001128">
    <property type="entry name" value="Cyt_P450"/>
</dbReference>
<dbReference type="PANTHER" id="PTHR46696">
    <property type="entry name" value="P450, PUTATIVE (EUROFUNG)-RELATED"/>
    <property type="match status" value="1"/>
</dbReference>
<gene>
    <name evidence="3" type="ORF">AB0A88_39160</name>
</gene>